<dbReference type="AlphaFoldDB" id="A0A382T4X6"/>
<feature type="non-terminal residue" evidence="1">
    <location>
        <position position="1"/>
    </location>
</feature>
<organism evidence="1">
    <name type="scientific">marine metagenome</name>
    <dbReference type="NCBI Taxonomy" id="408172"/>
    <lineage>
        <taxon>unclassified sequences</taxon>
        <taxon>metagenomes</taxon>
        <taxon>ecological metagenomes</taxon>
    </lineage>
</organism>
<reference evidence="1" key="1">
    <citation type="submission" date="2018-05" db="EMBL/GenBank/DDBJ databases">
        <authorList>
            <person name="Lanie J.A."/>
            <person name="Ng W.-L."/>
            <person name="Kazmierczak K.M."/>
            <person name="Andrzejewski T.M."/>
            <person name="Davidsen T.M."/>
            <person name="Wayne K.J."/>
            <person name="Tettelin H."/>
            <person name="Glass J.I."/>
            <person name="Rusch D."/>
            <person name="Podicherti R."/>
            <person name="Tsui H.-C.T."/>
            <person name="Winkler M.E."/>
        </authorList>
    </citation>
    <scope>NUCLEOTIDE SEQUENCE</scope>
</reference>
<name>A0A382T4X6_9ZZZZ</name>
<dbReference type="EMBL" id="UINC01133963">
    <property type="protein sequence ID" value="SVD17204.1"/>
    <property type="molecule type" value="Genomic_DNA"/>
</dbReference>
<gene>
    <name evidence="1" type="ORF">METZ01_LOCUS370058</name>
</gene>
<sequence length="293" mass="34635">KIKNNDVVIVDFLVGGDYTREMLMAHMSEKNCKSPLLLLNYDPLVLDIMDTSNFGNFPVLYFNHRNEDIYLRMEDFIHELDYDFERYEEINKKDHEAEYEEEQYLSLPGAEEQKEKINELFISYGFEIIYLIQKTCEDNNIAFIDRQTFISDIVFGLNSYDGTNDNYLGISTNYSFFNNSNIELRHYTYRVVPPNSNFSAFEKSLLSRVTEKNPIDYNKEDKRLSRIVFDRIAKLKENPDNQFLKLFHSKQLCNAINVQEYKSDLKDADWFTINSFLNHAPIELAKLIDVNYV</sequence>
<protein>
    <submittedName>
        <fullName evidence="1">Uncharacterized protein</fullName>
    </submittedName>
</protein>
<evidence type="ECO:0000313" key="1">
    <source>
        <dbReference type="EMBL" id="SVD17204.1"/>
    </source>
</evidence>
<accession>A0A382T4X6</accession>
<proteinExistence type="predicted"/>